<sequence>MESITHAIKNPSRFRLIAAMTVSSSIWLIQVVHLVNRHRQLLSISISAILCLLCMSFLIAACYRASKRAAVLTLSNNQLRINGVIIEAEEIRSIHQTGYFSPLIGIKPRGKRIVPTAMCFRFAGDEDQGSADLAKWAAQHQVKIVNKPFMRWL</sequence>
<reference evidence="2 3" key="1">
    <citation type="submission" date="2018-08" db="EMBL/GenBank/DDBJ databases">
        <title>Genomic Encyclopedia of Type Strains, Phase III (KMG-III): the genomes of soil and plant-associated and newly described type strains.</title>
        <authorList>
            <person name="Whitman W."/>
        </authorList>
    </citation>
    <scope>NUCLEOTIDE SEQUENCE [LARGE SCALE GENOMIC DNA]</scope>
    <source>
        <strain evidence="2 3">CGMCC 1.10966</strain>
    </source>
</reference>
<feature type="transmembrane region" description="Helical" evidence="1">
    <location>
        <begin position="16"/>
        <end position="35"/>
    </location>
</feature>
<comment type="caution">
    <text evidence="2">The sequence shown here is derived from an EMBL/GenBank/DDBJ whole genome shotgun (WGS) entry which is preliminary data.</text>
</comment>
<keyword evidence="1" id="KW-1133">Transmembrane helix</keyword>
<name>A0A3D9QTM9_9BACL</name>
<proteinExistence type="predicted"/>
<dbReference type="OrthoDB" id="2666190at2"/>
<evidence type="ECO:0000256" key="1">
    <source>
        <dbReference type="SAM" id="Phobius"/>
    </source>
</evidence>
<organism evidence="2 3">
    <name type="scientific">Paenibacillus taihuensis</name>
    <dbReference type="NCBI Taxonomy" id="1156355"/>
    <lineage>
        <taxon>Bacteria</taxon>
        <taxon>Bacillati</taxon>
        <taxon>Bacillota</taxon>
        <taxon>Bacilli</taxon>
        <taxon>Bacillales</taxon>
        <taxon>Paenibacillaceae</taxon>
        <taxon>Paenibacillus</taxon>
    </lineage>
</organism>
<accession>A0A3D9QTM9</accession>
<keyword evidence="3" id="KW-1185">Reference proteome</keyword>
<dbReference type="EMBL" id="QTTN01000049">
    <property type="protein sequence ID" value="REE66663.1"/>
    <property type="molecule type" value="Genomic_DNA"/>
</dbReference>
<keyword evidence="1" id="KW-0472">Membrane</keyword>
<dbReference type="AlphaFoldDB" id="A0A3D9QTM9"/>
<evidence type="ECO:0000313" key="3">
    <source>
        <dbReference type="Proteomes" id="UP000256304"/>
    </source>
</evidence>
<evidence type="ECO:0008006" key="4">
    <source>
        <dbReference type="Google" id="ProtNLM"/>
    </source>
</evidence>
<keyword evidence="1" id="KW-0812">Transmembrane</keyword>
<feature type="transmembrane region" description="Helical" evidence="1">
    <location>
        <begin position="41"/>
        <end position="63"/>
    </location>
</feature>
<gene>
    <name evidence="2" type="ORF">A8990_14931</name>
</gene>
<dbReference type="Proteomes" id="UP000256304">
    <property type="component" value="Unassembled WGS sequence"/>
</dbReference>
<protein>
    <recommendedName>
        <fullName evidence="4">PH (Pleckstrin Homology) domain-containing protein</fullName>
    </recommendedName>
</protein>
<evidence type="ECO:0000313" key="2">
    <source>
        <dbReference type="EMBL" id="REE66663.1"/>
    </source>
</evidence>
<dbReference type="RefSeq" id="WP_116192207.1">
    <property type="nucleotide sequence ID" value="NZ_QTTN01000049.1"/>
</dbReference>